<dbReference type="CDD" id="cd01347">
    <property type="entry name" value="ligand_gated_channel"/>
    <property type="match status" value="1"/>
</dbReference>
<comment type="caution">
    <text evidence="17">The sequence shown here is derived from an EMBL/GenBank/DDBJ whole genome shotgun (WGS) entry which is preliminary data.</text>
</comment>
<dbReference type="EMBL" id="WIVV01000023">
    <property type="protein sequence ID" value="MQU42344.1"/>
    <property type="molecule type" value="Genomic_DNA"/>
</dbReference>
<evidence type="ECO:0000313" key="18">
    <source>
        <dbReference type="Proteomes" id="UP000466863"/>
    </source>
</evidence>
<dbReference type="Pfam" id="PF00593">
    <property type="entry name" value="TonB_dep_Rec_b-barrel"/>
    <property type="match status" value="1"/>
</dbReference>
<feature type="domain" description="TonB-dependent receptor-like beta-barrel" evidence="15">
    <location>
        <begin position="268"/>
        <end position="714"/>
    </location>
</feature>
<evidence type="ECO:0000256" key="2">
    <source>
        <dbReference type="ARBA" id="ARBA00022448"/>
    </source>
</evidence>
<evidence type="ECO:0000256" key="1">
    <source>
        <dbReference type="ARBA" id="ARBA00004571"/>
    </source>
</evidence>
<keyword evidence="11 12" id="KW-0998">Cell outer membrane</keyword>
<dbReference type="InterPro" id="IPR010917">
    <property type="entry name" value="TonB_rcpt_CS"/>
</dbReference>
<accession>A0A6A7ZAN7</accession>
<evidence type="ECO:0000256" key="8">
    <source>
        <dbReference type="ARBA" id="ARBA00023065"/>
    </source>
</evidence>
<feature type="domain" description="TonB-dependent receptor plug" evidence="16">
    <location>
        <begin position="56"/>
        <end position="157"/>
    </location>
</feature>
<dbReference type="Gene3D" id="2.40.170.20">
    <property type="entry name" value="TonB-dependent receptor, beta-barrel domain"/>
    <property type="match status" value="1"/>
</dbReference>
<feature type="short sequence motif" description="TonB C-terminal box" evidence="13">
    <location>
        <begin position="742"/>
        <end position="759"/>
    </location>
</feature>
<evidence type="ECO:0000256" key="12">
    <source>
        <dbReference type="PROSITE-ProRule" id="PRU01360"/>
    </source>
</evidence>
<evidence type="ECO:0000256" key="4">
    <source>
        <dbReference type="ARBA" id="ARBA00022496"/>
    </source>
</evidence>
<dbReference type="Gene3D" id="2.170.130.10">
    <property type="entry name" value="TonB-dependent receptor, plug domain"/>
    <property type="match status" value="1"/>
</dbReference>
<evidence type="ECO:0000256" key="6">
    <source>
        <dbReference type="ARBA" id="ARBA00022729"/>
    </source>
</evidence>
<reference evidence="17 18" key="1">
    <citation type="submission" date="2019-10" db="EMBL/GenBank/DDBJ databases">
        <title>Evaluation of single-gene subtyping targets for Pseudomonas.</title>
        <authorList>
            <person name="Reichler S.J."/>
            <person name="Orsi R.H."/>
            <person name="Wiedmann M."/>
            <person name="Martin N.H."/>
            <person name="Murphy S.I."/>
        </authorList>
    </citation>
    <scope>NUCLEOTIDE SEQUENCE [LARGE SCALE GENOMIC DNA]</scope>
    <source>
        <strain evidence="17 18">FSL R10-1876</strain>
    </source>
</reference>
<dbReference type="InterPro" id="IPR000531">
    <property type="entry name" value="Beta-barrel_TonB"/>
</dbReference>
<keyword evidence="5 12" id="KW-0812">Transmembrane</keyword>
<name>A0A6A7ZAN7_9PSED</name>
<comment type="subcellular location">
    <subcellularLocation>
        <location evidence="1 12">Cell outer membrane</location>
        <topology evidence="1 12">Multi-pass membrane protein</topology>
    </subcellularLocation>
</comment>
<evidence type="ECO:0000256" key="14">
    <source>
        <dbReference type="RuleBase" id="RU003357"/>
    </source>
</evidence>
<dbReference type="AlphaFoldDB" id="A0A6A7ZAN7"/>
<protein>
    <submittedName>
        <fullName evidence="17">TonB-dependent receptor</fullName>
    </submittedName>
</protein>
<evidence type="ECO:0000256" key="13">
    <source>
        <dbReference type="PROSITE-ProRule" id="PRU10144"/>
    </source>
</evidence>
<organism evidence="17 18">
    <name type="scientific">Pseudomonas helleri</name>
    <dbReference type="NCBI Taxonomy" id="1608996"/>
    <lineage>
        <taxon>Bacteria</taxon>
        <taxon>Pseudomonadati</taxon>
        <taxon>Pseudomonadota</taxon>
        <taxon>Gammaproteobacteria</taxon>
        <taxon>Pseudomonadales</taxon>
        <taxon>Pseudomonadaceae</taxon>
        <taxon>Pseudomonas</taxon>
    </lineage>
</organism>
<dbReference type="InterPro" id="IPR037066">
    <property type="entry name" value="Plug_dom_sf"/>
</dbReference>
<dbReference type="InterPro" id="IPR039426">
    <property type="entry name" value="TonB-dep_rcpt-like"/>
</dbReference>
<dbReference type="Proteomes" id="UP000466863">
    <property type="component" value="Unassembled WGS sequence"/>
</dbReference>
<dbReference type="RefSeq" id="WP_153331720.1">
    <property type="nucleotide sequence ID" value="NZ_CP181271.1"/>
</dbReference>
<keyword evidence="8" id="KW-0406">Ion transport</keyword>
<gene>
    <name evidence="17" type="ORF">GHO28_07440</name>
</gene>
<evidence type="ECO:0000313" key="17">
    <source>
        <dbReference type="EMBL" id="MQU42344.1"/>
    </source>
</evidence>
<evidence type="ECO:0000256" key="5">
    <source>
        <dbReference type="ARBA" id="ARBA00022692"/>
    </source>
</evidence>
<keyword evidence="2 12" id="KW-0813">Transport</keyword>
<dbReference type="InterPro" id="IPR012910">
    <property type="entry name" value="Plug_dom"/>
</dbReference>
<keyword evidence="7" id="KW-0408">Iron</keyword>
<dbReference type="GO" id="GO:0015344">
    <property type="term" value="F:siderophore uptake transmembrane transporter activity"/>
    <property type="evidence" value="ECO:0007669"/>
    <property type="project" value="TreeGrafter"/>
</dbReference>
<dbReference type="PROSITE" id="PS52016">
    <property type="entry name" value="TONB_DEPENDENT_REC_3"/>
    <property type="match status" value="1"/>
</dbReference>
<evidence type="ECO:0000256" key="9">
    <source>
        <dbReference type="ARBA" id="ARBA00023077"/>
    </source>
</evidence>
<sequence>MQYLSGIKQTGLAISISGTLLVSGHAIAQTSDSVLDTVVVQGQNQATDTLVGDAKQEKAPESKATLTKAQLQKFVGLDSAVTGALKYLPGVHSSGGDSSGITEGSLNIRGFSQDQLGFTRDGIPLNDPQFLTPHADFMGDPENYESVSVIYGGASINAPTLTASGGSVEIKSVAPTQESGVLYKQSIGSNNLYREFVRVNTGEHDGLSAWLSASRTTADLWDDSDGELSSNRFEGNVQYKWGDGNQINALFSSFLMRTNSYLSPTLAQYRANKYDHGYPTKAYPTEGGINGVPDITVPGPSAPNSRADFKIQTYGLNGVFNLSDGVQLKVNPYYVRVTDGTASIATAAVNETKLGTDVNHDGDALDPVVPASLQLLPTQYRIGSSNTLDFTLADNNVLQLGLWTDYTHARNQFIFTPIKGNGKPASIDGSTPIRDGNGNIYYNTNQANQITTQKLWLQDTWNIVSDLTLTAGLAWQHTELKGDDLLKGYSNTEDYNRFLPSLSLSYKLDKENQLYYNTTSNMRVPAIASVYGSVNGVEKQKPELTWNQEIGWRYSTDKTLVSAALFYDQFKNRQAAYQQLTGVTSYFNAGSVTTQGLELSVNGKLPANFNYFSSLTLLSAEQDSNYSAGGHSADTKGKQLFDTPRQLFNAGIGYDNQAFYANFLGRYTGSYYGDLANNQKISGYTVFDANLGYRFKDLVSGLKETTVSLNANNLFNKQYLSGVKSGTIDADPSDANFFGAPQYYRGQPRSLVASVSVGF</sequence>
<keyword evidence="4" id="KW-0410">Iron transport</keyword>
<comment type="similarity">
    <text evidence="12 14">Belongs to the TonB-dependent receptor family.</text>
</comment>
<dbReference type="PANTHER" id="PTHR32552">
    <property type="entry name" value="FERRICHROME IRON RECEPTOR-RELATED"/>
    <property type="match status" value="1"/>
</dbReference>
<dbReference type="GO" id="GO:0009279">
    <property type="term" value="C:cell outer membrane"/>
    <property type="evidence" value="ECO:0007669"/>
    <property type="project" value="UniProtKB-SubCell"/>
</dbReference>
<keyword evidence="6" id="KW-0732">Signal</keyword>
<evidence type="ECO:0000256" key="7">
    <source>
        <dbReference type="ARBA" id="ARBA00023004"/>
    </source>
</evidence>
<dbReference type="InterPro" id="IPR036942">
    <property type="entry name" value="Beta-barrel_TonB_sf"/>
</dbReference>
<evidence type="ECO:0000259" key="16">
    <source>
        <dbReference type="Pfam" id="PF07715"/>
    </source>
</evidence>
<keyword evidence="3 12" id="KW-1134">Transmembrane beta strand</keyword>
<dbReference type="PANTHER" id="PTHR32552:SF89">
    <property type="entry name" value="CATECHOLATE SIDEROPHORE RECEPTOR FIU"/>
    <property type="match status" value="1"/>
</dbReference>
<keyword evidence="17" id="KW-0675">Receptor</keyword>
<keyword evidence="9 14" id="KW-0798">TonB box</keyword>
<dbReference type="SUPFAM" id="SSF56935">
    <property type="entry name" value="Porins"/>
    <property type="match status" value="1"/>
</dbReference>
<proteinExistence type="inferred from homology"/>
<evidence type="ECO:0000259" key="15">
    <source>
        <dbReference type="Pfam" id="PF00593"/>
    </source>
</evidence>
<evidence type="ECO:0000256" key="11">
    <source>
        <dbReference type="ARBA" id="ARBA00023237"/>
    </source>
</evidence>
<dbReference type="Pfam" id="PF07715">
    <property type="entry name" value="Plug"/>
    <property type="match status" value="1"/>
</dbReference>
<keyword evidence="10 12" id="KW-0472">Membrane</keyword>
<evidence type="ECO:0000256" key="10">
    <source>
        <dbReference type="ARBA" id="ARBA00023136"/>
    </source>
</evidence>
<dbReference type="PROSITE" id="PS01156">
    <property type="entry name" value="TONB_DEPENDENT_REC_2"/>
    <property type="match status" value="1"/>
</dbReference>
<evidence type="ECO:0000256" key="3">
    <source>
        <dbReference type="ARBA" id="ARBA00022452"/>
    </source>
</evidence>